<protein>
    <submittedName>
        <fullName evidence="3">CRISPR-associated RAMP protein, Cmr1 family</fullName>
    </submittedName>
</protein>
<dbReference type="GeneID" id="12414586"/>
<dbReference type="AlphaFoldDB" id="F0NNF9"/>
<dbReference type="NCBIfam" id="TIGR01894">
    <property type="entry name" value="cas_TM1795_cmr1"/>
    <property type="match status" value="1"/>
</dbReference>
<proteinExistence type="predicted"/>
<evidence type="ECO:0000256" key="1">
    <source>
        <dbReference type="ARBA" id="ARBA00023118"/>
    </source>
</evidence>
<gene>
    <name evidence="3" type="ordered locus">SiH_0555</name>
</gene>
<feature type="domain" description="CRISPR type III-associated protein" evidence="2">
    <location>
        <begin position="30"/>
        <end position="172"/>
    </location>
</feature>
<evidence type="ECO:0000259" key="2">
    <source>
        <dbReference type="Pfam" id="PF03787"/>
    </source>
</evidence>
<evidence type="ECO:0000313" key="4">
    <source>
        <dbReference type="Proteomes" id="UP000006395"/>
    </source>
</evidence>
<keyword evidence="4" id="KW-1185">Reference proteome</keyword>
<dbReference type="Proteomes" id="UP000006395">
    <property type="component" value="Chromosome"/>
</dbReference>
<name>F0NNF9_SACI0</name>
<dbReference type="RefSeq" id="WP_014512119.1">
    <property type="nucleotide sequence ID" value="NC_017275.1"/>
</dbReference>
<accession>F0NNF9</accession>
<dbReference type="GO" id="GO:0051607">
    <property type="term" value="P:defense response to virus"/>
    <property type="evidence" value="ECO:0007669"/>
    <property type="project" value="UniProtKB-KW"/>
</dbReference>
<dbReference type="InterPro" id="IPR005537">
    <property type="entry name" value="RAMP_III_fam"/>
</dbReference>
<reference evidence="3 4" key="1">
    <citation type="journal article" date="2011" name="J. Bacteriol.">
        <title>Genome analyses of icelandic strains of Sulfolobus islandicus, model organisms for genetic and virus-host interaction studies.</title>
        <authorList>
            <person name="Guo L."/>
            <person name="Brugger K."/>
            <person name="Liu C."/>
            <person name="Shah S.A."/>
            <person name="Zheng H."/>
            <person name="Zhu Y."/>
            <person name="Wang S."/>
            <person name="Lillestol R.K."/>
            <person name="Chen L."/>
            <person name="Frank J."/>
            <person name="Prangishvili D."/>
            <person name="Paulin L."/>
            <person name="She Q."/>
            <person name="Huang L."/>
            <person name="Garrett R.A."/>
        </authorList>
    </citation>
    <scope>NUCLEOTIDE SEQUENCE [LARGE SCALE GENOMIC DNA]</scope>
    <source>
        <strain evidence="3 4">HVE10/4</strain>
    </source>
</reference>
<dbReference type="KEGG" id="sih:SiH_0555"/>
<evidence type="ECO:0000313" key="3">
    <source>
        <dbReference type="EMBL" id="ADX81917.1"/>
    </source>
</evidence>
<organism evidence="3 4">
    <name type="scientific">Saccharolobus islandicus (strain HVE10/4)</name>
    <name type="common">Sulfolobus islandicus</name>
    <dbReference type="NCBI Taxonomy" id="930943"/>
    <lineage>
        <taxon>Archaea</taxon>
        <taxon>Thermoproteota</taxon>
        <taxon>Thermoprotei</taxon>
        <taxon>Sulfolobales</taxon>
        <taxon>Sulfolobaceae</taxon>
        <taxon>Saccharolobus</taxon>
    </lineage>
</organism>
<dbReference type="InterPro" id="IPR007522">
    <property type="entry name" value="CRISPR-assoc_prot_TM1795"/>
</dbReference>
<dbReference type="EMBL" id="CP002426">
    <property type="protein sequence ID" value="ADX81917.1"/>
    <property type="molecule type" value="Genomic_DNA"/>
</dbReference>
<sequence>MSEGIINLTGLEREVDKLIEQRRLVAKIEFKGTTPWWGGDYDGNTSDHVDEDEIIGRVRWFLRTVYNRFCATNLNNYIEAEEFVSKLLGSTSSRSLYTIRTTNSCEDLPRIRLATQGRRNTKNLLPKNIQNITVEIYRNRSSTYDEIIVGALILTLVFLGIGRGANRGFGRFVPNTCPNIANSICNKVLQGDVRGAFDEFYNTFRRVTNCNRVNSWDQSAVPLAPLTAGSIDSIMVIQCNMNPCNQMNVIQNAVMKVTFKTTVFNARATDEGGYIHTFIFGFPRHSEVEFKTNVSGYTLDINPPNLSGIIGRHFQLDPNNIKIDKKTGAKYKSLRGITGYYALRNDDIADIRRQSMHILSPFKDKIIMLPFLSLLDHKMVISDIVHIGVHTNNNIATKINVIVRPVMDLMTGTGLNPHESQLASRNNALAFGNLKQLIENYTNSLQHMIRCR</sequence>
<keyword evidence="1" id="KW-0051">Antiviral defense</keyword>
<dbReference type="HOGENOM" id="CLU_580909_0_0_2"/>
<dbReference type="Pfam" id="PF03787">
    <property type="entry name" value="RAMPs"/>
    <property type="match status" value="1"/>
</dbReference>